<dbReference type="Proteomes" id="UP001497623">
    <property type="component" value="Unassembled WGS sequence"/>
</dbReference>
<dbReference type="GO" id="GO:0006338">
    <property type="term" value="P:chromatin remodeling"/>
    <property type="evidence" value="ECO:0007669"/>
    <property type="project" value="UniProtKB-UniRule"/>
</dbReference>
<dbReference type="AlphaFoldDB" id="A0AAV2QMH6"/>
<evidence type="ECO:0000256" key="4">
    <source>
        <dbReference type="ARBA" id="ARBA00022840"/>
    </source>
</evidence>
<dbReference type="SMART" id="SM00490">
    <property type="entry name" value="HELICc"/>
    <property type="match status" value="1"/>
</dbReference>
<evidence type="ECO:0000256" key="3">
    <source>
        <dbReference type="ARBA" id="ARBA00022801"/>
    </source>
</evidence>
<organism evidence="9 10">
    <name type="scientific">Meganyctiphanes norvegica</name>
    <name type="common">Northern krill</name>
    <name type="synonym">Thysanopoda norvegica</name>
    <dbReference type="NCBI Taxonomy" id="48144"/>
    <lineage>
        <taxon>Eukaryota</taxon>
        <taxon>Metazoa</taxon>
        <taxon>Ecdysozoa</taxon>
        <taxon>Arthropoda</taxon>
        <taxon>Crustacea</taxon>
        <taxon>Multicrustacea</taxon>
        <taxon>Malacostraca</taxon>
        <taxon>Eumalacostraca</taxon>
        <taxon>Eucarida</taxon>
        <taxon>Euphausiacea</taxon>
        <taxon>Euphausiidae</taxon>
        <taxon>Meganyctiphanes</taxon>
    </lineage>
</organism>
<comment type="function">
    <text evidence="5">ATPase component of the INO80 complex which remodels chromatin by shifting nucleosomes and is involved in DNA repair.</text>
</comment>
<dbReference type="GO" id="GO:0003677">
    <property type="term" value="F:DNA binding"/>
    <property type="evidence" value="ECO:0007669"/>
    <property type="project" value="UniProtKB-UniRule"/>
</dbReference>
<name>A0AAV2QMH6_MEGNR</name>
<dbReference type="GO" id="GO:0031011">
    <property type="term" value="C:Ino80 complex"/>
    <property type="evidence" value="ECO:0007669"/>
    <property type="project" value="UniProtKB-UniRule"/>
</dbReference>
<feature type="compositionally biased region" description="Basic and acidic residues" evidence="6">
    <location>
        <begin position="755"/>
        <end position="766"/>
    </location>
</feature>
<dbReference type="GO" id="GO:0016887">
    <property type="term" value="F:ATP hydrolysis activity"/>
    <property type="evidence" value="ECO:0007669"/>
    <property type="project" value="TreeGrafter"/>
</dbReference>
<proteinExistence type="inferred from homology"/>
<comment type="domain">
    <text evidence="5">The DBINO region is involved in binding to DNA.</text>
</comment>
<dbReference type="SUPFAM" id="SSF52540">
    <property type="entry name" value="P-loop containing nucleoside triphosphate hydrolases"/>
    <property type="match status" value="1"/>
</dbReference>
<dbReference type="GO" id="GO:0006281">
    <property type="term" value="P:DNA repair"/>
    <property type="evidence" value="ECO:0007669"/>
    <property type="project" value="UniProtKB-UniRule"/>
</dbReference>
<evidence type="ECO:0000256" key="2">
    <source>
        <dbReference type="ARBA" id="ARBA00022741"/>
    </source>
</evidence>
<feature type="region of interest" description="Disordered" evidence="6">
    <location>
        <begin position="755"/>
        <end position="793"/>
    </location>
</feature>
<evidence type="ECO:0000256" key="7">
    <source>
        <dbReference type="SAM" id="SignalP"/>
    </source>
</evidence>
<dbReference type="PANTHER" id="PTHR45685:SF2">
    <property type="entry name" value="CHROMATIN-REMODELING ATPASE INO80"/>
    <property type="match status" value="1"/>
</dbReference>
<feature type="chain" id="PRO_5043517090" description="Chromatin-remodeling ATPase INO80" evidence="7">
    <location>
        <begin position="22"/>
        <end position="950"/>
    </location>
</feature>
<keyword evidence="5" id="KW-0227">DNA damage</keyword>
<comment type="similarity">
    <text evidence="5">Belongs to the SNF2/RAD54 helicase family.</text>
</comment>
<dbReference type="EC" id="3.6.4.-" evidence="5"/>
<dbReference type="InterPro" id="IPR049730">
    <property type="entry name" value="SNF2/RAD54-like_C"/>
</dbReference>
<keyword evidence="10" id="KW-1185">Reference proteome</keyword>
<dbReference type="PANTHER" id="PTHR45685">
    <property type="entry name" value="HELICASE SRCAP-RELATED"/>
    <property type="match status" value="1"/>
</dbReference>
<dbReference type="EMBL" id="CAXKWB010008689">
    <property type="protein sequence ID" value="CAL4091967.1"/>
    <property type="molecule type" value="Genomic_DNA"/>
</dbReference>
<evidence type="ECO:0000256" key="1">
    <source>
        <dbReference type="ARBA" id="ARBA00004123"/>
    </source>
</evidence>
<feature type="region of interest" description="Disordered" evidence="6">
    <location>
        <begin position="884"/>
        <end position="923"/>
    </location>
</feature>
<keyword evidence="2" id="KW-0547">Nucleotide-binding</keyword>
<feature type="region of interest" description="Disordered" evidence="6">
    <location>
        <begin position="811"/>
        <end position="852"/>
    </location>
</feature>
<feature type="signal peptide" evidence="7">
    <location>
        <begin position="1"/>
        <end position="21"/>
    </location>
</feature>
<dbReference type="PROSITE" id="PS51194">
    <property type="entry name" value="HELICASE_CTER"/>
    <property type="match status" value="1"/>
</dbReference>
<keyword evidence="4 5" id="KW-0067">ATP-binding</keyword>
<comment type="catalytic activity">
    <reaction evidence="5">
        <text>ATP + H2O = ADP + phosphate + H(+)</text>
        <dbReference type="Rhea" id="RHEA:13065"/>
        <dbReference type="ChEBI" id="CHEBI:15377"/>
        <dbReference type="ChEBI" id="CHEBI:15378"/>
        <dbReference type="ChEBI" id="CHEBI:30616"/>
        <dbReference type="ChEBI" id="CHEBI:43474"/>
        <dbReference type="ChEBI" id="CHEBI:456216"/>
    </reaction>
</comment>
<evidence type="ECO:0000313" key="9">
    <source>
        <dbReference type="EMBL" id="CAL4091967.1"/>
    </source>
</evidence>
<dbReference type="Gene3D" id="3.40.50.300">
    <property type="entry name" value="P-loop containing nucleotide triphosphate hydrolases"/>
    <property type="match status" value="1"/>
</dbReference>
<comment type="subunit">
    <text evidence="5">Component of the INO80 chromatin-remodeling complex.</text>
</comment>
<feature type="non-terminal residue" evidence="9">
    <location>
        <position position="950"/>
    </location>
</feature>
<accession>A0AAV2QMH6</accession>
<comment type="caution">
    <text evidence="9">The sequence shown here is derived from an EMBL/GenBank/DDBJ whole genome shotgun (WGS) entry which is preliminary data.</text>
</comment>
<dbReference type="GO" id="GO:0005524">
    <property type="term" value="F:ATP binding"/>
    <property type="evidence" value="ECO:0007669"/>
    <property type="project" value="UniProtKB-UniRule"/>
</dbReference>
<evidence type="ECO:0000259" key="8">
    <source>
        <dbReference type="PROSITE" id="PS51194"/>
    </source>
</evidence>
<keyword evidence="5" id="KW-0234">DNA repair</keyword>
<evidence type="ECO:0000313" key="10">
    <source>
        <dbReference type="Proteomes" id="UP001497623"/>
    </source>
</evidence>
<keyword evidence="7" id="KW-0732">Signal</keyword>
<evidence type="ECO:0000256" key="5">
    <source>
        <dbReference type="RuleBase" id="RU368001"/>
    </source>
</evidence>
<comment type="subcellular location">
    <subcellularLocation>
        <location evidence="1 5">Nucleus</location>
    </subcellularLocation>
</comment>
<dbReference type="Pfam" id="PF00271">
    <property type="entry name" value="Helicase_C"/>
    <property type="match status" value="1"/>
</dbReference>
<feature type="compositionally biased region" description="Polar residues" evidence="6">
    <location>
        <begin position="775"/>
        <end position="793"/>
    </location>
</feature>
<dbReference type="InterPro" id="IPR050520">
    <property type="entry name" value="INO80/SWR1_helicase"/>
</dbReference>
<feature type="domain" description="Helicase C-terminal" evidence="8">
    <location>
        <begin position="544"/>
        <end position="701"/>
    </location>
</feature>
<gene>
    <name evidence="9" type="ORF">MNOR_LOCUS14482</name>
</gene>
<keyword evidence="3 5" id="KW-0378">Hydrolase</keyword>
<keyword evidence="5" id="KW-0238">DNA-binding</keyword>
<dbReference type="InterPro" id="IPR001650">
    <property type="entry name" value="Helicase_C-like"/>
</dbReference>
<evidence type="ECO:0000256" key="6">
    <source>
        <dbReference type="SAM" id="MobiDB-lite"/>
    </source>
</evidence>
<reference evidence="9 10" key="1">
    <citation type="submission" date="2024-05" db="EMBL/GenBank/DDBJ databases">
        <authorList>
            <person name="Wallberg A."/>
        </authorList>
    </citation>
    <scope>NUCLEOTIDE SEQUENCE [LARGE SCALE GENOMIC DNA]</scope>
</reference>
<dbReference type="GO" id="GO:0042393">
    <property type="term" value="F:histone binding"/>
    <property type="evidence" value="ECO:0007669"/>
    <property type="project" value="TreeGrafter"/>
</dbReference>
<dbReference type="InterPro" id="IPR027417">
    <property type="entry name" value="P-loop_NTPase"/>
</dbReference>
<sequence>MTEFVLAAHSLSFLMCKLACANWFVQYFICDFECGFKVKTEHIENPRISLTQFLLNPDSLNPETSEIQTLKFEWENQTQSLGFTTLFVKSRLNVRIYHSIECFGKSRQGVSPNHVRISEMCLGIDLTKLVIISIFSNRRELCDHLVFNNEPYSGINLLHRLCDRTLCLRTHCLLGDSFDFGRFKPSMVCHINRSSITLDCPAGSTHNVVSGEFRNYGSSLTKFLLLFAKIYHAGLKRPKSKPSSSKLCVRLPTELGQRNPTILDVLPLSIPRYQTVRNWVFRNYGSSLTHFSLYLSKWKSEIMTYQVRSIPSKSQIPEIKFTIVCENQTQSSSLRPSEVMKNQNLNIKIMVRGRSMRLCRITLESTGGQYLKIQSPTLDPSKYGRQLFVKEMNANHGAKFNTMAKVTTKKKKTPNILLFFIHPLNDFNWMLPGCYEIMNKLSKYTLYKDYQSSDLLLTMFANGRGGIWQDPRYAKFSEIQRFVPLVRVKEINLHELEDEWQQRHNRFMSVEFGGLRASTPRTGWNHVVIPDKHTLIMDAGKLYVLDNLLSRLKAGGHRVLIYSQMTKMIDVLEEYMWHRKHKYMRLDGSSKISDRRDMVADFQTKQDIFVFLLSTRAGGVGINLTAADTVIFYDSDWNPTVDQQAMDRAHRLGQTKQVTVYRLVCKATIEERILQRATEKSQIQNMVISGGNFKVSGDALRPKEVVSLLLDDDIEKQYRARQAERRILEDQKIELNREKMRERMRKRYAEKKLERELEEKRRRGEENVTLDVVGDNSSTPLDSMPSSPTHSEASFTTSVFMDDASNDSSLIVDVESPVPPPASGKGSGSSTVRGQRKRGRPKGSGGSIRQRLGRGGENQAAIAQNQAVLAAQALVHMADSDGSSFLLSSPSPPVSTACNTKRGRGRPRLLPLGPGHQGTRTPPALPLALGSNLTQNTQQNDQKPFGYLIA</sequence>
<protein>
    <recommendedName>
        <fullName evidence="5">Chromatin-remodeling ATPase INO80</fullName>
        <ecNumber evidence="5">3.6.4.-</ecNumber>
    </recommendedName>
</protein>
<dbReference type="CDD" id="cd18793">
    <property type="entry name" value="SF2_C_SNF"/>
    <property type="match status" value="1"/>
</dbReference>